<dbReference type="Proteomes" id="UP000030988">
    <property type="component" value="Unassembled WGS sequence"/>
</dbReference>
<dbReference type="PIRSF" id="PIRSF002070">
    <property type="entry name" value="SSB"/>
    <property type="match status" value="1"/>
</dbReference>
<evidence type="ECO:0000256" key="2">
    <source>
        <dbReference type="ARBA" id="ARBA00023172"/>
    </source>
</evidence>
<dbReference type="AlphaFoldDB" id="A0A0B2BRW7"/>
<dbReference type="SUPFAM" id="SSF50249">
    <property type="entry name" value="Nucleic acid-binding proteins"/>
    <property type="match status" value="1"/>
</dbReference>
<dbReference type="PROSITE" id="PS50935">
    <property type="entry name" value="SSB"/>
    <property type="match status" value="1"/>
</dbReference>
<keyword evidence="1 3" id="KW-0238">DNA-binding</keyword>
<name>A0A0B2BRW7_9SPHN</name>
<dbReference type="InterPro" id="IPR000424">
    <property type="entry name" value="Primosome_PriB/ssb"/>
</dbReference>
<evidence type="ECO:0000256" key="1">
    <source>
        <dbReference type="ARBA" id="ARBA00023125"/>
    </source>
</evidence>
<accession>A0A0B2BRW7</accession>
<sequence>MNIVNLVGRLAKDPITRDGRDTRITEITLVTDRPRIREGKVVKDPETGYPLKDAEFHKVTIFNGMGTGVRDHKVKGDLLAVTGRIHYTRWKDAENNDRFGCEIIAENVEFI</sequence>
<keyword evidence="2" id="KW-0233">DNA recombination</keyword>
<dbReference type="OrthoDB" id="9809878at2"/>
<dbReference type="InterPro" id="IPR012340">
    <property type="entry name" value="NA-bd_OB-fold"/>
</dbReference>
<keyword evidence="5" id="KW-1185">Reference proteome</keyword>
<dbReference type="RefSeq" id="WP_039097884.1">
    <property type="nucleotide sequence ID" value="NZ_JTDN01000003.1"/>
</dbReference>
<evidence type="ECO:0000256" key="3">
    <source>
        <dbReference type="PIRNR" id="PIRNR002070"/>
    </source>
</evidence>
<organism evidence="4 5">
    <name type="scientific">Croceibacterium mercuriale</name>
    <dbReference type="NCBI Taxonomy" id="1572751"/>
    <lineage>
        <taxon>Bacteria</taxon>
        <taxon>Pseudomonadati</taxon>
        <taxon>Pseudomonadota</taxon>
        <taxon>Alphaproteobacteria</taxon>
        <taxon>Sphingomonadales</taxon>
        <taxon>Erythrobacteraceae</taxon>
        <taxon>Croceibacterium</taxon>
    </lineage>
</organism>
<proteinExistence type="predicted"/>
<evidence type="ECO:0000313" key="5">
    <source>
        <dbReference type="Proteomes" id="UP000030988"/>
    </source>
</evidence>
<dbReference type="EMBL" id="JTDN01000003">
    <property type="protein sequence ID" value="KHL24303.1"/>
    <property type="molecule type" value="Genomic_DNA"/>
</dbReference>
<dbReference type="GO" id="GO:0009295">
    <property type="term" value="C:nucleoid"/>
    <property type="evidence" value="ECO:0007669"/>
    <property type="project" value="TreeGrafter"/>
</dbReference>
<gene>
    <name evidence="4" type="ORF">PK98_15195</name>
</gene>
<dbReference type="PANTHER" id="PTHR10302">
    <property type="entry name" value="SINGLE-STRANDED DNA-BINDING PROTEIN"/>
    <property type="match status" value="1"/>
</dbReference>
<dbReference type="InterPro" id="IPR011344">
    <property type="entry name" value="ssDNA-bd"/>
</dbReference>
<dbReference type="Gene3D" id="2.40.50.140">
    <property type="entry name" value="Nucleic acid-binding proteins"/>
    <property type="match status" value="1"/>
</dbReference>
<dbReference type="CDD" id="cd04496">
    <property type="entry name" value="SSB_OBF"/>
    <property type="match status" value="1"/>
</dbReference>
<dbReference type="GO" id="GO:0006260">
    <property type="term" value="P:DNA replication"/>
    <property type="evidence" value="ECO:0007669"/>
    <property type="project" value="InterPro"/>
</dbReference>
<protein>
    <recommendedName>
        <fullName evidence="3">Single-stranded DNA-binding protein</fullName>
    </recommendedName>
</protein>
<comment type="caution">
    <text evidence="4">The sequence shown here is derived from an EMBL/GenBank/DDBJ whole genome shotgun (WGS) entry which is preliminary data.</text>
</comment>
<dbReference type="STRING" id="1572751.PK98_15195"/>
<dbReference type="PANTHER" id="PTHR10302:SF0">
    <property type="entry name" value="SINGLE-STRANDED DNA-BINDING PROTEIN, MITOCHONDRIAL"/>
    <property type="match status" value="1"/>
</dbReference>
<evidence type="ECO:0000313" key="4">
    <source>
        <dbReference type="EMBL" id="KHL24303.1"/>
    </source>
</evidence>
<dbReference type="Pfam" id="PF00436">
    <property type="entry name" value="SSB"/>
    <property type="match status" value="1"/>
</dbReference>
<dbReference type="GO" id="GO:0006310">
    <property type="term" value="P:DNA recombination"/>
    <property type="evidence" value="ECO:0007669"/>
    <property type="project" value="UniProtKB-KW"/>
</dbReference>
<dbReference type="GO" id="GO:0003697">
    <property type="term" value="F:single-stranded DNA binding"/>
    <property type="evidence" value="ECO:0007669"/>
    <property type="project" value="InterPro"/>
</dbReference>
<reference evidence="4 5" key="1">
    <citation type="submission" date="2014-11" db="EMBL/GenBank/DDBJ databases">
        <title>Draft genome sequence of Kirrobacter mercurialis.</title>
        <authorList>
            <person name="Coil D.A."/>
            <person name="Eisen J.A."/>
        </authorList>
    </citation>
    <scope>NUCLEOTIDE SEQUENCE [LARGE SCALE GENOMIC DNA]</scope>
    <source>
        <strain evidence="4 5">Coronado</strain>
    </source>
</reference>